<dbReference type="CDD" id="cd00609">
    <property type="entry name" value="AAT_like"/>
    <property type="match status" value="1"/>
</dbReference>
<dbReference type="GO" id="GO:0006520">
    <property type="term" value="P:amino acid metabolic process"/>
    <property type="evidence" value="ECO:0007669"/>
    <property type="project" value="InterPro"/>
</dbReference>
<dbReference type="GO" id="GO:0030170">
    <property type="term" value="F:pyridoxal phosphate binding"/>
    <property type="evidence" value="ECO:0007669"/>
    <property type="project" value="InterPro"/>
</dbReference>
<dbReference type="SUPFAM" id="SSF53383">
    <property type="entry name" value="PLP-dependent transferases"/>
    <property type="match status" value="1"/>
</dbReference>
<comment type="similarity">
    <text evidence="2">Belongs to the class-I pyridoxal-phosphate-dependent aminotransferase family.</text>
</comment>
<dbReference type="Gene3D" id="3.90.1150.10">
    <property type="entry name" value="Aspartate Aminotransferase, domain 1"/>
    <property type="match status" value="1"/>
</dbReference>
<dbReference type="KEGG" id="asan:AWM72_02785"/>
<evidence type="ECO:0000313" key="7">
    <source>
        <dbReference type="EMBL" id="AMB93752.1"/>
    </source>
</evidence>
<evidence type="ECO:0000256" key="4">
    <source>
        <dbReference type="ARBA" id="ARBA00022679"/>
    </source>
</evidence>
<organism evidence="7 8">
    <name type="scientific">Aerococcus sanguinicola</name>
    <dbReference type="NCBI Taxonomy" id="119206"/>
    <lineage>
        <taxon>Bacteria</taxon>
        <taxon>Bacillati</taxon>
        <taxon>Bacillota</taxon>
        <taxon>Bacilli</taxon>
        <taxon>Lactobacillales</taxon>
        <taxon>Aerococcaceae</taxon>
        <taxon>Aerococcus</taxon>
    </lineage>
</organism>
<keyword evidence="3" id="KW-0032">Aminotransferase</keyword>
<dbReference type="GO" id="GO:0008483">
    <property type="term" value="F:transaminase activity"/>
    <property type="evidence" value="ECO:0007669"/>
    <property type="project" value="UniProtKB-KW"/>
</dbReference>
<keyword evidence="5" id="KW-0663">Pyridoxal phosphate</keyword>
<evidence type="ECO:0000256" key="3">
    <source>
        <dbReference type="ARBA" id="ARBA00022576"/>
    </source>
</evidence>
<evidence type="ECO:0000256" key="2">
    <source>
        <dbReference type="ARBA" id="ARBA00007441"/>
    </source>
</evidence>
<dbReference type="Pfam" id="PF00155">
    <property type="entry name" value="Aminotran_1_2"/>
    <property type="match status" value="1"/>
</dbReference>
<dbReference type="PANTHER" id="PTHR46383">
    <property type="entry name" value="ASPARTATE AMINOTRANSFERASE"/>
    <property type="match status" value="1"/>
</dbReference>
<comment type="cofactor">
    <cofactor evidence="1">
        <name>pyridoxal 5'-phosphate</name>
        <dbReference type="ChEBI" id="CHEBI:597326"/>
    </cofactor>
</comment>
<dbReference type="Gene3D" id="3.40.640.10">
    <property type="entry name" value="Type I PLP-dependent aspartate aminotransferase-like (Major domain)"/>
    <property type="match status" value="1"/>
</dbReference>
<dbReference type="InterPro" id="IPR015422">
    <property type="entry name" value="PyrdxlP-dep_Trfase_small"/>
</dbReference>
<accession>A0A0X8FAG8</accession>
<dbReference type="Proteomes" id="UP000069912">
    <property type="component" value="Chromosome"/>
</dbReference>
<name>A0A0X8FAG8_9LACT</name>
<sequence>MDLSYLAQNYPASTIRKLARYAQQFPDVDYFTMGEPDFPPPHLVKETAKKQIDANRTYYGPNIGEPGLQEAIASYYNHHYHSHYQAEQVVVSFGATEACLLTIMATLNPGDEVIIFTPHYPNYLGQVEAMRAKTVLVPLEARYHFQPQIEALEAAITERTKLIIVNTPNNPLGTVIDADKVQAISQVALDHDLFILADEVYHTLTYPQAAHSSFANPDLPNADQTIVVDSFSKSFSMTGYRCGFALCPDPAMAQVMAEFKEGIGFAVPQFIQDACQAALEEGQAVTEDMRQAYDQRRQYLIPQLNQIKGIHCADTQGAFYAFADVSEFPFTSWEFVTQLIAEEGLAVIPGSSFGSAGEGFIRISFAASQTKLEKLLTGLRSFSKRHMS</sequence>
<keyword evidence="8" id="KW-1185">Reference proteome</keyword>
<dbReference type="InterPro" id="IPR015421">
    <property type="entry name" value="PyrdxlP-dep_Trfase_major"/>
</dbReference>
<evidence type="ECO:0000256" key="1">
    <source>
        <dbReference type="ARBA" id="ARBA00001933"/>
    </source>
</evidence>
<reference evidence="7 8" key="1">
    <citation type="journal article" date="2016" name="Genome Announc.">
        <title>Complete Genome Sequences of Aerococcus christensenii CCUG 28831T, Aerococcus sanguinicola CCUG 43001T, Aerococcus urinae CCUG 36881T, Aerococcus urinaeequi CCUG 28094T, Aerococcus urinaehominis CCUG 42038 BT, and Aerococcus viridans CCUG 4311T.</title>
        <authorList>
            <person name="Carkaci D."/>
            <person name="Dargis R."/>
            <person name="Nielsen X.C."/>
            <person name="Skovgaard O."/>
            <person name="Fuursted K."/>
            <person name="Christensen J.J."/>
        </authorList>
    </citation>
    <scope>NUCLEOTIDE SEQUENCE [LARGE SCALE GENOMIC DNA]</scope>
    <source>
        <strain evidence="7 8">CCUG43001</strain>
    </source>
</reference>
<evidence type="ECO:0000256" key="5">
    <source>
        <dbReference type="ARBA" id="ARBA00022898"/>
    </source>
</evidence>
<dbReference type="GeneID" id="92902993"/>
<dbReference type="RefSeq" id="WP_067972816.1">
    <property type="nucleotide sequence ID" value="NZ_CP014160.1"/>
</dbReference>
<dbReference type="PRINTS" id="PR00753">
    <property type="entry name" value="ACCSYNTHASE"/>
</dbReference>
<feature type="domain" description="Aminotransferase class I/classII large" evidence="6">
    <location>
        <begin position="32"/>
        <end position="377"/>
    </location>
</feature>
<dbReference type="InterPro" id="IPR004839">
    <property type="entry name" value="Aminotransferase_I/II_large"/>
</dbReference>
<protein>
    <recommendedName>
        <fullName evidence="6">Aminotransferase class I/classII large domain-containing protein</fullName>
    </recommendedName>
</protein>
<keyword evidence="4" id="KW-0808">Transferase</keyword>
<dbReference type="InterPro" id="IPR015424">
    <property type="entry name" value="PyrdxlP-dep_Trfase"/>
</dbReference>
<proteinExistence type="inferred from homology"/>
<dbReference type="EMBL" id="CP014160">
    <property type="protein sequence ID" value="AMB93752.1"/>
    <property type="molecule type" value="Genomic_DNA"/>
</dbReference>
<dbReference type="AlphaFoldDB" id="A0A0X8FAG8"/>
<gene>
    <name evidence="7" type="ORF">AWM72_02785</name>
</gene>
<dbReference type="InterPro" id="IPR050596">
    <property type="entry name" value="AspAT/PAT-like"/>
</dbReference>
<evidence type="ECO:0000313" key="8">
    <source>
        <dbReference type="Proteomes" id="UP000069912"/>
    </source>
</evidence>
<evidence type="ECO:0000259" key="6">
    <source>
        <dbReference type="Pfam" id="PF00155"/>
    </source>
</evidence>
<reference evidence="8" key="2">
    <citation type="submission" date="2016-01" db="EMBL/GenBank/DDBJ databases">
        <title>Six Aerococcus type strain genome sequencing and assembly using PacBio and Illumina Hiseq.</title>
        <authorList>
            <person name="Carkaci D."/>
            <person name="Dargis R."/>
            <person name="Nielsen X.C."/>
            <person name="Skovgaard O."/>
            <person name="Fuursted K."/>
            <person name="Christensen J.J."/>
        </authorList>
    </citation>
    <scope>NUCLEOTIDE SEQUENCE [LARGE SCALE GENOMIC DNA]</scope>
    <source>
        <strain evidence="8">CCUG43001</strain>
    </source>
</reference>